<gene>
    <name evidence="2" type="ORF">JAAARDRAFT_191572</name>
</gene>
<dbReference type="PANTHER" id="PTHR40462:SF1">
    <property type="entry name" value="EXPRESSED PROTEIN"/>
    <property type="match status" value="1"/>
</dbReference>
<dbReference type="InParanoid" id="A0A067Q1X4"/>
<accession>A0A067Q1X4</accession>
<feature type="region of interest" description="Disordered" evidence="1">
    <location>
        <begin position="1"/>
        <end position="86"/>
    </location>
</feature>
<sequence>MDSTQQQNNFGASQGVQQPGLAMGGATGAGGGGGGGDALDKGVDYAERRAGHEQSHSTTEKISDGLRTAFKKATGKDVPIQDKTYQ</sequence>
<dbReference type="OrthoDB" id="3050608at2759"/>
<protein>
    <submittedName>
        <fullName evidence="2">Uncharacterized protein</fullName>
    </submittedName>
</protein>
<evidence type="ECO:0000256" key="1">
    <source>
        <dbReference type="SAM" id="MobiDB-lite"/>
    </source>
</evidence>
<dbReference type="PANTHER" id="PTHR40462">
    <property type="entry name" value="CHROMOSOME 1, WHOLE GENOME SHOTGUN SEQUENCE"/>
    <property type="match status" value="1"/>
</dbReference>
<organism evidence="2 3">
    <name type="scientific">Jaapia argillacea MUCL 33604</name>
    <dbReference type="NCBI Taxonomy" id="933084"/>
    <lineage>
        <taxon>Eukaryota</taxon>
        <taxon>Fungi</taxon>
        <taxon>Dikarya</taxon>
        <taxon>Basidiomycota</taxon>
        <taxon>Agaricomycotina</taxon>
        <taxon>Agaricomycetes</taxon>
        <taxon>Agaricomycetidae</taxon>
        <taxon>Jaapiales</taxon>
        <taxon>Jaapiaceae</taxon>
        <taxon>Jaapia</taxon>
    </lineage>
</organism>
<evidence type="ECO:0000313" key="3">
    <source>
        <dbReference type="Proteomes" id="UP000027265"/>
    </source>
</evidence>
<keyword evidence="3" id="KW-1185">Reference proteome</keyword>
<evidence type="ECO:0000313" key="2">
    <source>
        <dbReference type="EMBL" id="KDQ60170.1"/>
    </source>
</evidence>
<name>A0A067Q1X4_9AGAM</name>
<reference evidence="3" key="1">
    <citation type="journal article" date="2014" name="Proc. Natl. Acad. Sci. U.S.A.">
        <title>Extensive sampling of basidiomycete genomes demonstrates inadequacy of the white-rot/brown-rot paradigm for wood decay fungi.</title>
        <authorList>
            <person name="Riley R."/>
            <person name="Salamov A.A."/>
            <person name="Brown D.W."/>
            <person name="Nagy L.G."/>
            <person name="Floudas D."/>
            <person name="Held B.W."/>
            <person name="Levasseur A."/>
            <person name="Lombard V."/>
            <person name="Morin E."/>
            <person name="Otillar R."/>
            <person name="Lindquist E.A."/>
            <person name="Sun H."/>
            <person name="LaButti K.M."/>
            <person name="Schmutz J."/>
            <person name="Jabbour D."/>
            <person name="Luo H."/>
            <person name="Baker S.E."/>
            <person name="Pisabarro A.G."/>
            <person name="Walton J.D."/>
            <person name="Blanchette R.A."/>
            <person name="Henrissat B."/>
            <person name="Martin F."/>
            <person name="Cullen D."/>
            <person name="Hibbett D.S."/>
            <person name="Grigoriev I.V."/>
        </authorList>
    </citation>
    <scope>NUCLEOTIDE SEQUENCE [LARGE SCALE GENOMIC DNA]</scope>
    <source>
        <strain evidence="3">MUCL 33604</strain>
    </source>
</reference>
<dbReference type="AlphaFoldDB" id="A0A067Q1X4"/>
<dbReference type="HOGENOM" id="CLU_169797_2_0_1"/>
<proteinExistence type="predicted"/>
<dbReference type="Proteomes" id="UP000027265">
    <property type="component" value="Unassembled WGS sequence"/>
</dbReference>
<feature type="compositionally biased region" description="Basic and acidic residues" evidence="1">
    <location>
        <begin position="38"/>
        <end position="64"/>
    </location>
</feature>
<feature type="compositionally biased region" description="Gly residues" evidence="1">
    <location>
        <begin position="22"/>
        <end position="37"/>
    </location>
</feature>
<dbReference type="EMBL" id="KL197714">
    <property type="protein sequence ID" value="KDQ60170.1"/>
    <property type="molecule type" value="Genomic_DNA"/>
</dbReference>
<feature type="compositionally biased region" description="Polar residues" evidence="1">
    <location>
        <begin position="1"/>
        <end position="17"/>
    </location>
</feature>